<evidence type="ECO:0000313" key="2">
    <source>
        <dbReference type="Proteomes" id="UP000198660"/>
    </source>
</evidence>
<keyword evidence="2" id="KW-1185">Reference proteome</keyword>
<proteinExistence type="predicted"/>
<evidence type="ECO:0000313" key="1">
    <source>
        <dbReference type="EMBL" id="SFS91689.1"/>
    </source>
</evidence>
<reference evidence="2" key="1">
    <citation type="submission" date="2016-10" db="EMBL/GenBank/DDBJ databases">
        <authorList>
            <person name="Varghese N."/>
            <person name="Submissions S."/>
        </authorList>
    </citation>
    <scope>NUCLEOTIDE SEQUENCE [LARGE SCALE GENOMIC DNA]</scope>
    <source>
        <strain evidence="2">DSM 45789</strain>
    </source>
</reference>
<name>A0A1I6TR42_9BACL</name>
<dbReference type="EMBL" id="FPAA01000011">
    <property type="protein sequence ID" value="SFS91689.1"/>
    <property type="molecule type" value="Genomic_DNA"/>
</dbReference>
<sequence length="62" mass="7519">MRRSLPEGVYVWINAYKDRANYYTEEDRRQLGEIDPLFEYNRQDYESYGKRCGAGEHVFYLS</sequence>
<dbReference type="AlphaFoldDB" id="A0A1I6TR42"/>
<protein>
    <submittedName>
        <fullName evidence="1">Uncharacterized protein</fullName>
    </submittedName>
</protein>
<gene>
    <name evidence="1" type="ORF">SAMN05444972_1111</name>
</gene>
<organism evidence="1 2">
    <name type="scientific">Marininema halotolerans</name>
    <dbReference type="NCBI Taxonomy" id="1155944"/>
    <lineage>
        <taxon>Bacteria</taxon>
        <taxon>Bacillati</taxon>
        <taxon>Bacillota</taxon>
        <taxon>Bacilli</taxon>
        <taxon>Bacillales</taxon>
        <taxon>Thermoactinomycetaceae</taxon>
        <taxon>Marininema</taxon>
    </lineage>
</organism>
<dbReference type="Proteomes" id="UP000198660">
    <property type="component" value="Unassembled WGS sequence"/>
</dbReference>
<accession>A0A1I6TR42</accession>